<evidence type="ECO:0000259" key="2">
    <source>
        <dbReference type="Pfam" id="PF02403"/>
    </source>
</evidence>
<comment type="caution">
    <text evidence="3">The sequence shown here is derived from an EMBL/GenBank/DDBJ whole genome shotgun (WGS) entry which is preliminary data.</text>
</comment>
<dbReference type="AlphaFoldDB" id="A0A432HBR4"/>
<evidence type="ECO:0000256" key="1">
    <source>
        <dbReference type="SAM" id="MobiDB-lite"/>
    </source>
</evidence>
<organism evidence="3 4">
    <name type="scientific">SAR324 cluster bacterium</name>
    <dbReference type="NCBI Taxonomy" id="2024889"/>
    <lineage>
        <taxon>Bacteria</taxon>
        <taxon>Deltaproteobacteria</taxon>
        <taxon>SAR324 cluster</taxon>
    </lineage>
</organism>
<accession>A0A432HBR4</accession>
<feature type="region of interest" description="Disordered" evidence="1">
    <location>
        <begin position="49"/>
        <end position="84"/>
    </location>
</feature>
<protein>
    <submittedName>
        <fullName evidence="3">Serine--tRNA ligase</fullName>
    </submittedName>
</protein>
<dbReference type="EMBL" id="QNZH01000007">
    <property type="protein sequence ID" value="RTZ93117.1"/>
    <property type="molecule type" value="Genomic_DNA"/>
</dbReference>
<evidence type="ECO:0000313" key="3">
    <source>
        <dbReference type="EMBL" id="RTZ93117.1"/>
    </source>
</evidence>
<gene>
    <name evidence="3" type="ORF">DSY93_00220</name>
</gene>
<keyword evidence="3" id="KW-0436">Ligase</keyword>
<dbReference type="Pfam" id="PF02403">
    <property type="entry name" value="Seryl_tRNA_N"/>
    <property type="match status" value="1"/>
</dbReference>
<dbReference type="InterPro" id="IPR010978">
    <property type="entry name" value="tRNA-bd_arm"/>
</dbReference>
<dbReference type="InterPro" id="IPR015866">
    <property type="entry name" value="Ser-tRNA-synth_1_N"/>
</dbReference>
<feature type="non-terminal residue" evidence="3">
    <location>
        <position position="101"/>
    </location>
</feature>
<sequence>MLDLKIIRSQPEVIAENCRKRNVDVDIEKLLALDEQVRQITSEVDSVRQRRNDISNKMKGKIPPEERQPLIEESKNLREEESEKDSILRELLEQRLDLHKQ</sequence>
<dbReference type="GO" id="GO:0016874">
    <property type="term" value="F:ligase activity"/>
    <property type="evidence" value="ECO:0007669"/>
    <property type="project" value="UniProtKB-KW"/>
</dbReference>
<dbReference type="Proteomes" id="UP000288322">
    <property type="component" value="Unassembled WGS sequence"/>
</dbReference>
<dbReference type="GO" id="GO:0000166">
    <property type="term" value="F:nucleotide binding"/>
    <property type="evidence" value="ECO:0007669"/>
    <property type="project" value="InterPro"/>
</dbReference>
<feature type="domain" description="Serine-tRNA synthetase type1 N-terminal" evidence="2">
    <location>
        <begin position="1"/>
        <end position="98"/>
    </location>
</feature>
<dbReference type="Gene3D" id="1.10.287.40">
    <property type="entry name" value="Serine-tRNA synthetase, tRNA binding domain"/>
    <property type="match status" value="1"/>
</dbReference>
<dbReference type="InterPro" id="IPR042103">
    <property type="entry name" value="SerRS_1_N_sf"/>
</dbReference>
<name>A0A432HBR4_9DELT</name>
<evidence type="ECO:0000313" key="4">
    <source>
        <dbReference type="Proteomes" id="UP000288322"/>
    </source>
</evidence>
<proteinExistence type="predicted"/>
<dbReference type="SUPFAM" id="SSF46589">
    <property type="entry name" value="tRNA-binding arm"/>
    <property type="match status" value="1"/>
</dbReference>
<reference evidence="3 4" key="1">
    <citation type="submission" date="2018-06" db="EMBL/GenBank/DDBJ databases">
        <title>Combined omics and stable isotope probing to characterize newly discovered Mariana Back-Arc vent microbial communities.</title>
        <authorList>
            <person name="Trembath-Reichert E."/>
            <person name="Huber J.A."/>
        </authorList>
    </citation>
    <scope>NUCLEOTIDE SEQUENCE [LARGE SCALE GENOMIC DNA]</scope>
    <source>
        <strain evidence="3">MAG 151</strain>
    </source>
</reference>